<dbReference type="EMBL" id="JASBWR010000149">
    <property type="protein sequence ID" value="KAJ9091459.1"/>
    <property type="molecule type" value="Genomic_DNA"/>
</dbReference>
<sequence>MGLLGLAVDRTRHVVESSWVEIWTRQGPRVRCVVHILRCLDLWDTRCVGTSGKSARIVWKGLLCLPTSLLPVVTNTRGQVTTLGNKAAKPWKVVDQEQHLLGHRSIRVLPHGTALFNPASATYCLPPGNGKVLIPVITNNSEPYMLWYSVQSLDDLEAAPEQKQLEARQLERGDRRLLDQRNGMNGEDADDYYLDGRNVHAGQQRAQQHAPPPPPSARAIGSTAGQAAGEGYGAITTGYHGRSVKPDDKVSSLPRTIEPSQTIYYLPITQPGWIQLERVQDADESDFRIRKTSRQALVVECPSEGRLLGLEDDGGVEEEGKRGKGYRMPLIKRDAAAAKRTITATIHHRCVGDDDSVKFRVRGVGELQVGWLIREGKGKDRKVIEEGVIRGIQALDPFFASSAGHHRQPLLVKDKPERVSETATAADGRQVALQTGERALTGERNNVPFNAAAQTHDVFLPIPHRQPGIYEVEFLNVTDQFGNFKRPEHTQSTMFEVHPLPVVSFTNHCAQPRTLRLLQNNTVSLPIIMPGARVTPDGTTRVKLSYKVSGDADAKTIWEKEYDMEGKSLAVPVDQPGVYSIEGAHSPYCRGLVNEPATCVVEAVPVPKADVKMESLSNECAGDTGVRGTIEFIGTPPFRATYKVESGNRHVATKHVNSNSVIAHFTETPSSPGQYTYAMLAISDKHYQDIPIKVEPFKQIVHPLPKLSVSNRGSRRPIWSCATNQTTVDFTLSGMGPFIVDYTVSWPMDSYASQATFNKPGSQQIALEVPTAVAATGGSFTVTFTNIRDVNGCFARTNDQSVSFDVKTTRPTAKFGDTGNNRVIQVVEGSSARAVIRLTGEGPWTVGYVHSDNPKKIISYNVDTANAPLTMDRKGVYRLVTVSDAHCPGHIVEGSETFELTFYDKPIVQLPAEWAQQKQGQVHKRSPICAGAEDHVTLNLEGRSPFQVRYRHDHTLPDKTKYTEERDIVSTQETGLLHMDSQPGQHKYTVLGVKDVAYDFDTKTLQSSKGMFSIEQEVFGKPTAGFLASSRLSYCVGQSFKASHENSATIEFAGKAPFEVDLALGPSGSRPVYKQTMKNVRGKSWKVDLPEHTFSHVGSQLLSIVSVRDSSGCPAEILNDDSLYLGIDVLETATITPVNERLDYCVGDMLEFVLGGTAPWHVAYKFNKKTHDVVVNTPQFYRLAERAGELEIKSVSNKNNKCSTSVEDIRRKIHPLPKAKIEEGKPWLHEGDETEITFSFKGTPPFTL</sequence>
<organism evidence="1 2">
    <name type="scientific">Naganishia cerealis</name>
    <dbReference type="NCBI Taxonomy" id="610337"/>
    <lineage>
        <taxon>Eukaryota</taxon>
        <taxon>Fungi</taxon>
        <taxon>Dikarya</taxon>
        <taxon>Basidiomycota</taxon>
        <taxon>Agaricomycotina</taxon>
        <taxon>Tremellomycetes</taxon>
        <taxon>Filobasidiales</taxon>
        <taxon>Filobasidiaceae</taxon>
        <taxon>Naganishia</taxon>
    </lineage>
</organism>
<reference evidence="1" key="1">
    <citation type="submission" date="2023-04" db="EMBL/GenBank/DDBJ databases">
        <title>Draft Genome sequencing of Naganishia species isolated from polar environments using Oxford Nanopore Technology.</title>
        <authorList>
            <person name="Leo P."/>
            <person name="Venkateswaran K."/>
        </authorList>
    </citation>
    <scope>NUCLEOTIDE SEQUENCE</scope>
    <source>
        <strain evidence="1">MNA-CCFEE 5261</strain>
    </source>
</reference>
<keyword evidence="2" id="KW-1185">Reference proteome</keyword>
<evidence type="ECO:0000313" key="2">
    <source>
        <dbReference type="Proteomes" id="UP001241377"/>
    </source>
</evidence>
<protein>
    <submittedName>
        <fullName evidence="1">Uncharacterized protein</fullName>
    </submittedName>
</protein>
<comment type="caution">
    <text evidence="1">The sequence shown here is derived from an EMBL/GenBank/DDBJ whole genome shotgun (WGS) entry which is preliminary data.</text>
</comment>
<evidence type="ECO:0000313" key="1">
    <source>
        <dbReference type="EMBL" id="KAJ9091459.1"/>
    </source>
</evidence>
<proteinExistence type="predicted"/>
<gene>
    <name evidence="1" type="ORF">QFC19_009102</name>
</gene>
<dbReference type="Proteomes" id="UP001241377">
    <property type="component" value="Unassembled WGS sequence"/>
</dbReference>
<accession>A0ACC2UWY8</accession>
<name>A0ACC2UWY8_9TREE</name>